<feature type="domain" description="Gamma-glutamylcyclotransferase AIG2-like" evidence="1">
    <location>
        <begin position="8"/>
        <end position="105"/>
    </location>
</feature>
<proteinExistence type="predicted"/>
<dbReference type="Gene3D" id="3.10.490.10">
    <property type="entry name" value="Gamma-glutamyl cyclotransferase-like"/>
    <property type="match status" value="1"/>
</dbReference>
<dbReference type="InterPro" id="IPR009288">
    <property type="entry name" value="AIG2-like_dom"/>
</dbReference>
<gene>
    <name evidence="2" type="ORF">R9B83_01280</name>
</gene>
<dbReference type="CDD" id="cd06661">
    <property type="entry name" value="GGCT_like"/>
    <property type="match status" value="1"/>
</dbReference>
<name>A0ABZ0PBA6_9BACT</name>
<evidence type="ECO:0000259" key="1">
    <source>
        <dbReference type="Pfam" id="PF06094"/>
    </source>
</evidence>
<evidence type="ECO:0000313" key="3">
    <source>
        <dbReference type="Proteomes" id="UP001303601"/>
    </source>
</evidence>
<protein>
    <submittedName>
        <fullName evidence="2">Gamma-glutamylcyclotransferase family protein</fullName>
    </submittedName>
</protein>
<evidence type="ECO:0000313" key="2">
    <source>
        <dbReference type="EMBL" id="WPB54185.1"/>
    </source>
</evidence>
<dbReference type="RefSeq" id="WP_140031731.1">
    <property type="nucleotide sequence ID" value="NZ_CP137845.1"/>
</dbReference>
<dbReference type="InterPro" id="IPR036568">
    <property type="entry name" value="GGCT-like_sf"/>
</dbReference>
<accession>A0ABZ0PBA6</accession>
<dbReference type="Proteomes" id="UP001303601">
    <property type="component" value="Chromosome"/>
</dbReference>
<organism evidence="2 3">
    <name type="scientific">Metamycoplasma equirhinis</name>
    <dbReference type="NCBI Taxonomy" id="92402"/>
    <lineage>
        <taxon>Bacteria</taxon>
        <taxon>Bacillati</taxon>
        <taxon>Mycoplasmatota</taxon>
        <taxon>Mycoplasmoidales</taxon>
        <taxon>Metamycoplasmataceae</taxon>
        <taxon>Metamycoplasma</taxon>
    </lineage>
</organism>
<dbReference type="EMBL" id="CP137845">
    <property type="protein sequence ID" value="WPB54185.1"/>
    <property type="molecule type" value="Genomic_DNA"/>
</dbReference>
<keyword evidence="3" id="KW-1185">Reference proteome</keyword>
<dbReference type="SUPFAM" id="SSF110857">
    <property type="entry name" value="Gamma-glutamyl cyclotransferase-like"/>
    <property type="match status" value="1"/>
</dbReference>
<sequence length="299" mass="35460">MNNKKIKVFVYDAIVKAENFLAMFGLKIKNEPAKLAGYKSFFNRDKDVFIKKDYSSIVDGVLLELDEANLKRLDKWYLFPYFDRIMLNVLDENNQIVENVYVYSKIVSLEDCISFDSLINPEDKAKIFNGVHENLLKFLEAEKKTKNLPFHDVVFLYELSNEQMQQFKNYKYPYVYIVNKEFKYNIPAMFLPVTINGFEYLALVAFYRQEQLKAIDYKSFFEKHQIFEFASKYKNVDVSILNTTRPFQYLVTSENTALSSEQIATHENTFELMTFDFQLNPWNRFNYLIGVFDQIENSN</sequence>
<dbReference type="Pfam" id="PF06094">
    <property type="entry name" value="GGACT"/>
    <property type="match status" value="1"/>
</dbReference>
<dbReference type="GeneID" id="94493501"/>
<reference evidence="2" key="1">
    <citation type="submission" date="2023-11" db="EMBL/GenBank/DDBJ databases">
        <title>Completed genome sequence of Mycoplasma equirhinis type strain M432/72.</title>
        <authorList>
            <person name="Spergser J."/>
        </authorList>
    </citation>
    <scope>NUCLEOTIDE SEQUENCE [LARGE SCALE GENOMIC DNA]</scope>
    <source>
        <strain evidence="2">M432/72</strain>
    </source>
</reference>
<dbReference type="InterPro" id="IPR013024">
    <property type="entry name" value="GGCT-like"/>
</dbReference>